<dbReference type="GO" id="GO:0006508">
    <property type="term" value="P:proteolysis"/>
    <property type="evidence" value="ECO:0007669"/>
    <property type="project" value="UniProtKB-KW"/>
</dbReference>
<keyword evidence="6 15" id="KW-0479">Metal-binding</keyword>
<evidence type="ECO:0000256" key="6">
    <source>
        <dbReference type="ARBA" id="ARBA00022723"/>
    </source>
</evidence>
<dbReference type="InterPro" id="IPR031468">
    <property type="entry name" value="SMP_LBD"/>
</dbReference>
<keyword evidence="14" id="KW-1000">Mitochondrion outer membrane</keyword>
<keyword evidence="12 14" id="KW-0472">Membrane</keyword>
<keyword evidence="9 15" id="KW-0106">Calcium</keyword>
<evidence type="ECO:0000313" key="19">
    <source>
        <dbReference type="EMBL" id="KAF5392934.1"/>
    </source>
</evidence>
<feature type="region of interest" description="Disordered" evidence="16">
    <location>
        <begin position="1165"/>
        <end position="1225"/>
    </location>
</feature>
<evidence type="ECO:0000256" key="14">
    <source>
        <dbReference type="HAMAP-Rule" id="MF_03105"/>
    </source>
</evidence>
<evidence type="ECO:0000256" key="13">
    <source>
        <dbReference type="ARBA" id="ARBA00023145"/>
    </source>
</evidence>
<keyword evidence="10" id="KW-0445">Lipid transport</keyword>
<dbReference type="Pfam" id="PF26545">
    <property type="entry name" value="Mdm34_N"/>
    <property type="match status" value="1"/>
</dbReference>
<dbReference type="OrthoDB" id="409122at2759"/>
<evidence type="ECO:0000259" key="17">
    <source>
        <dbReference type="PROSITE" id="PS51695"/>
    </source>
</evidence>
<dbReference type="SUPFAM" id="SSF52743">
    <property type="entry name" value="Subtilisin-like"/>
    <property type="match status" value="1"/>
</dbReference>
<dbReference type="GO" id="GO:0032865">
    <property type="term" value="C:ERMES complex"/>
    <property type="evidence" value="ECO:0007669"/>
    <property type="project" value="UniProtKB-UniRule"/>
</dbReference>
<evidence type="ECO:0000256" key="1">
    <source>
        <dbReference type="ARBA" id="ARBA00004239"/>
    </source>
</evidence>
<keyword evidence="3" id="KW-0813">Transport</keyword>
<dbReference type="GO" id="GO:0005576">
    <property type="term" value="C:extracellular region"/>
    <property type="evidence" value="ECO:0007669"/>
    <property type="project" value="UniProtKB-SubCell"/>
</dbReference>
<organism evidence="19 20">
    <name type="scientific">Collybiopsis confluens</name>
    <dbReference type="NCBI Taxonomy" id="2823264"/>
    <lineage>
        <taxon>Eukaryota</taxon>
        <taxon>Fungi</taxon>
        <taxon>Dikarya</taxon>
        <taxon>Basidiomycota</taxon>
        <taxon>Agaricomycotina</taxon>
        <taxon>Agaricomycetes</taxon>
        <taxon>Agaricomycetidae</taxon>
        <taxon>Agaricales</taxon>
        <taxon>Marasmiineae</taxon>
        <taxon>Omphalotaceae</taxon>
        <taxon>Collybiopsis</taxon>
    </lineage>
</organism>
<keyword evidence="20" id="KW-1185">Reference proteome</keyword>
<feature type="compositionally biased region" description="Polar residues" evidence="16">
    <location>
        <begin position="1054"/>
        <end position="1070"/>
    </location>
</feature>
<dbReference type="CDD" id="cd11377">
    <property type="entry name" value="Pro-peptidase_S53"/>
    <property type="match status" value="1"/>
</dbReference>
<evidence type="ECO:0000256" key="2">
    <source>
        <dbReference type="ARBA" id="ARBA00004370"/>
    </source>
</evidence>
<feature type="compositionally biased region" description="Low complexity" evidence="16">
    <location>
        <begin position="1082"/>
        <end position="1107"/>
    </location>
</feature>
<comment type="cofactor">
    <cofactor evidence="15">
        <name>Ca(2+)</name>
        <dbReference type="ChEBI" id="CHEBI:29108"/>
    </cofactor>
    <text evidence="15">Binds 1 Ca(2+) ion per subunit.</text>
</comment>
<dbReference type="PANTHER" id="PTHR14218:SF39">
    <property type="entry name" value="PEPTIDASE S53 DOMAIN-CONTAINING PROTEIN"/>
    <property type="match status" value="1"/>
</dbReference>
<evidence type="ECO:0000256" key="4">
    <source>
        <dbReference type="ARBA" id="ARBA00022452"/>
    </source>
</evidence>
<evidence type="ECO:0000256" key="7">
    <source>
        <dbReference type="ARBA" id="ARBA00022801"/>
    </source>
</evidence>
<comment type="similarity">
    <text evidence="14">Belongs to the MDM34 family.</text>
</comment>
<dbReference type="GO" id="GO:0008289">
    <property type="term" value="F:lipid binding"/>
    <property type="evidence" value="ECO:0007669"/>
    <property type="project" value="UniProtKB-KW"/>
</dbReference>
<dbReference type="HAMAP" id="MF_03105">
    <property type="entry name" value="Mdm34"/>
    <property type="match status" value="1"/>
</dbReference>
<feature type="region of interest" description="Disordered" evidence="16">
    <location>
        <begin position="1242"/>
        <end position="1271"/>
    </location>
</feature>
<feature type="binding site" evidence="15">
    <location>
        <position position="533"/>
    </location>
    <ligand>
        <name>Ca(2+)</name>
        <dbReference type="ChEBI" id="CHEBI:29108"/>
    </ligand>
</feature>
<comment type="caution">
    <text evidence="19">The sequence shown here is derived from an EMBL/GenBank/DDBJ whole genome shotgun (WGS) entry which is preliminary data.</text>
</comment>
<dbReference type="InterPro" id="IPR058825">
    <property type="entry name" value="MDM34_N"/>
</dbReference>
<comment type="domain">
    <text evidence="14">Lacks alpha-helical transmembrane segments, suggesting that it resides in the membrane via beta-sheet conformations similar to those predicted for other outer membrane proteins and porin.</text>
</comment>
<dbReference type="EMBL" id="JAACJN010000003">
    <property type="protein sequence ID" value="KAF5392934.1"/>
    <property type="molecule type" value="Genomic_DNA"/>
</dbReference>
<dbReference type="InterPro" id="IPR030400">
    <property type="entry name" value="Sedolisin_dom"/>
</dbReference>
<comment type="subunit">
    <text evidence="14">Component of the ER-mitochondria encounter structure (ERMES) or MDM complex, composed of MMM1, MDM10, MDM12 and MDM34.</text>
</comment>
<name>A0A8H5MGF0_9AGAR</name>
<keyword evidence="8 15" id="KW-0720">Serine protease</keyword>
<keyword evidence="14" id="KW-0496">Mitochondrion</keyword>
<evidence type="ECO:0000256" key="15">
    <source>
        <dbReference type="PROSITE-ProRule" id="PRU01032"/>
    </source>
</evidence>
<evidence type="ECO:0000256" key="12">
    <source>
        <dbReference type="ARBA" id="ARBA00023136"/>
    </source>
</evidence>
<dbReference type="PANTHER" id="PTHR14218">
    <property type="entry name" value="PROTEASE S8 TRIPEPTIDYL PEPTIDASE I CLN2"/>
    <property type="match status" value="1"/>
</dbReference>
<dbReference type="Pfam" id="PF09286">
    <property type="entry name" value="Pro-kuma_activ"/>
    <property type="match status" value="1"/>
</dbReference>
<proteinExistence type="inferred from homology"/>
<dbReference type="InterPro" id="IPR023828">
    <property type="entry name" value="Peptidase_S8_Ser-AS"/>
</dbReference>
<dbReference type="InterPro" id="IPR015366">
    <property type="entry name" value="S53_propep"/>
</dbReference>
<dbReference type="GO" id="GO:0006869">
    <property type="term" value="P:lipid transport"/>
    <property type="evidence" value="ECO:0007669"/>
    <property type="project" value="UniProtKB-KW"/>
</dbReference>
<dbReference type="InterPro" id="IPR027536">
    <property type="entry name" value="MDM34"/>
</dbReference>
<dbReference type="CDD" id="cd21673">
    <property type="entry name" value="SMP_Mdm34"/>
    <property type="match status" value="1"/>
</dbReference>
<feature type="compositionally biased region" description="Polar residues" evidence="16">
    <location>
        <begin position="1197"/>
        <end position="1208"/>
    </location>
</feature>
<gene>
    <name evidence="14" type="primary">MDM34</name>
    <name evidence="19" type="ORF">D9757_001210</name>
</gene>
<keyword evidence="11" id="KW-0446">Lipid-binding</keyword>
<evidence type="ECO:0000256" key="9">
    <source>
        <dbReference type="ARBA" id="ARBA00022837"/>
    </source>
</evidence>
<feature type="domain" description="Peptidase S53" evidence="17">
    <location>
        <begin position="233"/>
        <end position="555"/>
    </location>
</feature>
<feature type="domain" description="SMP-LTD" evidence="18">
    <location>
        <begin position="549"/>
        <end position="761"/>
    </location>
</feature>
<dbReference type="SMART" id="SM00944">
    <property type="entry name" value="Pro-kuma_activ"/>
    <property type="match status" value="1"/>
</dbReference>
<protein>
    <recommendedName>
        <fullName evidence="14">Mitochondrial distribution and morphology protein 34</fullName>
    </recommendedName>
</protein>
<comment type="function">
    <text evidence="14">Component of the ERMES/MDM complex, which serves as a molecular tether to connect the endoplasmic reticulum (ER) and mitochondria. Components of this complex are involved in the control of mitochondrial shape and protein biogenesis, and function in nonvesicular lipid trafficking between the ER and mitochondria. MDM34 is required for the interaction of the ER-resident membrane protein MMM1 and the outer mitochondrial membrane-resident beta-barrel protein MDM10.</text>
</comment>
<dbReference type="SUPFAM" id="SSF54897">
    <property type="entry name" value="Protease propeptides/inhibitors"/>
    <property type="match status" value="1"/>
</dbReference>
<dbReference type="GO" id="GO:0004252">
    <property type="term" value="F:serine-type endopeptidase activity"/>
    <property type="evidence" value="ECO:0007669"/>
    <property type="project" value="UniProtKB-UniRule"/>
</dbReference>
<dbReference type="GO" id="GO:0007005">
    <property type="term" value="P:mitochondrion organization"/>
    <property type="evidence" value="ECO:0007669"/>
    <property type="project" value="InterPro"/>
</dbReference>
<keyword evidence="7 15" id="KW-0378">Hydrolase</keyword>
<dbReference type="Gene3D" id="3.40.50.200">
    <property type="entry name" value="Peptidase S8/S53 domain"/>
    <property type="match status" value="1"/>
</dbReference>
<dbReference type="PROSITE" id="PS51847">
    <property type="entry name" value="SMP"/>
    <property type="match status" value="1"/>
</dbReference>
<evidence type="ECO:0000313" key="20">
    <source>
        <dbReference type="Proteomes" id="UP000518752"/>
    </source>
</evidence>
<feature type="binding site" evidence="15">
    <location>
        <position position="535"/>
    </location>
    <ligand>
        <name>Ca(2+)</name>
        <dbReference type="ChEBI" id="CHEBI:29108"/>
    </ligand>
</feature>
<feature type="active site" description="Charge relay system" evidence="15">
    <location>
        <position position="313"/>
    </location>
</feature>
<feature type="compositionally biased region" description="Polar residues" evidence="16">
    <location>
        <begin position="1036"/>
        <end position="1045"/>
    </location>
</feature>
<feature type="active site" description="Charge relay system" evidence="15">
    <location>
        <position position="472"/>
    </location>
</feature>
<feature type="region of interest" description="Disordered" evidence="16">
    <location>
        <begin position="1036"/>
        <end position="1114"/>
    </location>
</feature>
<feature type="active site" description="Charge relay system" evidence="15">
    <location>
        <position position="309"/>
    </location>
</feature>
<comment type="subcellular location">
    <subcellularLocation>
        <location evidence="2">Membrane</location>
    </subcellularLocation>
    <subcellularLocation>
        <location evidence="14">Mitochondrion outer membrane</location>
        <topology evidence="14">Multi-pass membrane protein</topology>
    </subcellularLocation>
    <subcellularLocation>
        <location evidence="1">Secreted</location>
        <location evidence="1">Extracellular space</location>
    </subcellularLocation>
    <text evidence="14">The ERMES/MDM complex localizes to a few discrete foci (around 10 per single cell), that represent mitochondria-endoplasmic reticulum junctions. These foci are often found next to mtDNA nucleoids.</text>
</comment>
<evidence type="ECO:0000256" key="16">
    <source>
        <dbReference type="SAM" id="MobiDB-lite"/>
    </source>
</evidence>
<evidence type="ECO:0000256" key="11">
    <source>
        <dbReference type="ARBA" id="ARBA00023121"/>
    </source>
</evidence>
<dbReference type="GO" id="GO:0046872">
    <property type="term" value="F:metal ion binding"/>
    <property type="evidence" value="ECO:0007669"/>
    <property type="project" value="UniProtKB-UniRule"/>
</dbReference>
<keyword evidence="13" id="KW-0865">Zymogen</keyword>
<evidence type="ECO:0000256" key="10">
    <source>
        <dbReference type="ARBA" id="ARBA00023055"/>
    </source>
</evidence>
<keyword evidence="5 15" id="KW-0645">Protease</keyword>
<dbReference type="PROSITE" id="PS00138">
    <property type="entry name" value="SUBTILASE_SER"/>
    <property type="match status" value="1"/>
</dbReference>
<feature type="binding site" evidence="15">
    <location>
        <position position="514"/>
    </location>
    <ligand>
        <name>Ca(2+)</name>
        <dbReference type="ChEBI" id="CHEBI:29108"/>
    </ligand>
</feature>
<dbReference type="InterPro" id="IPR036852">
    <property type="entry name" value="Peptidase_S8/S53_dom_sf"/>
</dbReference>
<feature type="binding site" evidence="15">
    <location>
        <position position="515"/>
    </location>
    <ligand>
        <name>Ca(2+)</name>
        <dbReference type="ChEBI" id="CHEBI:29108"/>
    </ligand>
</feature>
<sequence>MDGSSRDSPRSVNMRSILLGLAIYASLVLGRPSRRESDYEVKESVSPPREWNTHGVAPSHHKIELSIGLPQPNFDVLVDHLYQVSDPSHSRYGQHLTKEEVEALVAPHPESLDLVNAWLSSHGIEEKEMSPANDWITIRIPVRLAEKLLDTTYHVWTHASTGESIVRTTSYSLPAHLHEHVDVIQPTTMFARMKSFKSTIHRFDKGAGQIVEESNTPIISASGVSVDPSCNSTITISCLKQLYNAVGVTPSTKVNNSIGITGYLEQFANFEDLQSFYALQLPEALNTSFKVVPVAGGLNNQTLSEAGDEADLDGTFYTTAGSPPFIPDLETPTDTNEPYISSPRASRYGRARGVSLTSSSGDGGVGDGDSDPATQTCITNDGKNKTEFLPLFPASCPFVTGVGGTINVPEIAVFFSGAYQDAAVKSFLNKFPKGKYAGLFNPNGRGIPDVAAEADRFQVVVGGETGLIGGTSAASPTFAGFVALLNDARFKKGKPSLGFLNPLFYSSAVSGFNDITEGNNPGCGTEGFNATVGWDPTIRQITGLIEDVMSFTFNWPQFSDQFHYDAIQMLNNALNKGNKPPVIADKIEVVELQMGTKVSRTVGIARSGIVETFDIQPPDLEIREIGELTVDQFRGIFRLSYEGDALIVLKTKVQANPLNHKQPDIHLMSGSKGMLAARQPLVVPMHLRLSNFKLRSIVVLVVSKQKGITLVFKTDPLQNVDINSTFDSVAVIQNFIQREIEGQLRQMFREDLPGIIHQLSQQWIKAKVEAPYLAKRTPAPPAPPAPSPSLSLRSEPHAIRAPLSFDNVAGLSSAPIPPYLHSSRSFATGSTSLPHPRSAYSGITGTTRRSTTLSKTTPSSPPDDTSSTFPDLENFDPTYGLRPEGLPNRSVFKGFQNLFTPNRGLADLSEESSELNDNEPLYDHDDSTTYDMVDWDSGVPGFAVPTSVDQNVEYETIPAVGGGSIVRPRVVHSQSMIQESQGPLPSSKRLSLRPTDPLFTPLHAGVVLGPSSARLSGYNPYFSDSATRLASFTSPLSASPLSGSVSGRPVTPDSMETQPSYSSGDNTHSILTPREGEPVPIPISAHSSRSRRPSISSNAGNFQSSSSPNYGALYDMEDGTPKIILRPTPFNNTLHQLSTLSHSNHTLSPYTRSLEHFTVRSVPPRYIRGNSASSSADRQPIKAKRKRTYRLGGQKGKTVSNLPLQASTDHPHRPSSPDAPDSELDIDVSDMDRYFRAHSDADQKNYGALAPSGQTTQLPGGVEPFSPPNIHPHHFRLRSSYVYPE</sequence>
<dbReference type="GO" id="GO:0008240">
    <property type="term" value="F:tripeptidyl-peptidase activity"/>
    <property type="evidence" value="ECO:0007669"/>
    <property type="project" value="TreeGrafter"/>
</dbReference>
<reference evidence="19 20" key="1">
    <citation type="journal article" date="2020" name="ISME J.">
        <title>Uncovering the hidden diversity of litter-decomposition mechanisms in mushroom-forming fungi.</title>
        <authorList>
            <person name="Floudas D."/>
            <person name="Bentzer J."/>
            <person name="Ahren D."/>
            <person name="Johansson T."/>
            <person name="Persson P."/>
            <person name="Tunlid A."/>
        </authorList>
    </citation>
    <scope>NUCLEOTIDE SEQUENCE [LARGE SCALE GENOMIC DNA]</scope>
    <source>
        <strain evidence="19 20">CBS 406.79</strain>
    </source>
</reference>
<dbReference type="InterPro" id="IPR050819">
    <property type="entry name" value="Tripeptidyl-peptidase_I"/>
</dbReference>
<evidence type="ECO:0000256" key="8">
    <source>
        <dbReference type="ARBA" id="ARBA00022825"/>
    </source>
</evidence>
<feature type="region of interest" description="Disordered" evidence="16">
    <location>
        <begin position="323"/>
        <end position="371"/>
    </location>
</feature>
<dbReference type="PROSITE" id="PS51695">
    <property type="entry name" value="SEDOLISIN"/>
    <property type="match status" value="1"/>
</dbReference>
<keyword evidence="4 14" id="KW-1134">Transmembrane beta strand</keyword>
<evidence type="ECO:0000256" key="5">
    <source>
        <dbReference type="ARBA" id="ARBA00022670"/>
    </source>
</evidence>
<accession>A0A8H5MGF0</accession>
<keyword evidence="14" id="KW-0812">Transmembrane</keyword>
<feature type="region of interest" description="Disordered" evidence="16">
    <location>
        <begin position="827"/>
        <end position="883"/>
    </location>
</feature>
<evidence type="ECO:0000256" key="3">
    <source>
        <dbReference type="ARBA" id="ARBA00022448"/>
    </source>
</evidence>
<feature type="compositionally biased region" description="Low complexity" evidence="16">
    <location>
        <begin position="841"/>
        <end position="868"/>
    </location>
</feature>
<dbReference type="CDD" id="cd04056">
    <property type="entry name" value="Peptidases_S53"/>
    <property type="match status" value="1"/>
</dbReference>
<dbReference type="Proteomes" id="UP000518752">
    <property type="component" value="Unassembled WGS sequence"/>
</dbReference>
<evidence type="ECO:0000259" key="18">
    <source>
        <dbReference type="PROSITE" id="PS51847"/>
    </source>
</evidence>